<evidence type="ECO:0000313" key="3">
    <source>
        <dbReference type="Proteomes" id="UP001187192"/>
    </source>
</evidence>
<comment type="caution">
    <text evidence="2">The sequence shown here is derived from an EMBL/GenBank/DDBJ whole genome shotgun (WGS) entry which is preliminary data.</text>
</comment>
<evidence type="ECO:0000256" key="1">
    <source>
        <dbReference type="SAM" id="MobiDB-lite"/>
    </source>
</evidence>
<dbReference type="EMBL" id="BTGU01000048">
    <property type="protein sequence ID" value="GMN53952.1"/>
    <property type="molecule type" value="Genomic_DNA"/>
</dbReference>
<gene>
    <name evidence="2" type="ORF">TIFTF001_023093</name>
</gene>
<accession>A0AA88DG09</accession>
<protein>
    <submittedName>
        <fullName evidence="2">Uncharacterized protein</fullName>
    </submittedName>
</protein>
<name>A0AA88DG09_FICCA</name>
<organism evidence="2 3">
    <name type="scientific">Ficus carica</name>
    <name type="common">Common fig</name>
    <dbReference type="NCBI Taxonomy" id="3494"/>
    <lineage>
        <taxon>Eukaryota</taxon>
        <taxon>Viridiplantae</taxon>
        <taxon>Streptophyta</taxon>
        <taxon>Embryophyta</taxon>
        <taxon>Tracheophyta</taxon>
        <taxon>Spermatophyta</taxon>
        <taxon>Magnoliopsida</taxon>
        <taxon>eudicotyledons</taxon>
        <taxon>Gunneridae</taxon>
        <taxon>Pentapetalae</taxon>
        <taxon>rosids</taxon>
        <taxon>fabids</taxon>
        <taxon>Rosales</taxon>
        <taxon>Moraceae</taxon>
        <taxon>Ficeae</taxon>
        <taxon>Ficus</taxon>
    </lineage>
</organism>
<proteinExistence type="predicted"/>
<dbReference type="Proteomes" id="UP001187192">
    <property type="component" value="Unassembled WGS sequence"/>
</dbReference>
<keyword evidence="3" id="KW-1185">Reference proteome</keyword>
<sequence>MLFIRSMQARNNILDLDHHHHHDHRQVMQTMMSRNIGKPRVLVMRKLRFDMSKLVEHYSAKRSLSSTDRVSPGGPDPQHHFSSTSTTG</sequence>
<reference evidence="2" key="1">
    <citation type="submission" date="2023-07" db="EMBL/GenBank/DDBJ databases">
        <title>draft genome sequence of fig (Ficus carica).</title>
        <authorList>
            <person name="Takahashi T."/>
            <person name="Nishimura K."/>
        </authorList>
    </citation>
    <scope>NUCLEOTIDE SEQUENCE</scope>
</reference>
<feature type="region of interest" description="Disordered" evidence="1">
    <location>
        <begin position="60"/>
        <end position="88"/>
    </location>
</feature>
<dbReference type="AlphaFoldDB" id="A0AA88DG09"/>
<evidence type="ECO:0000313" key="2">
    <source>
        <dbReference type="EMBL" id="GMN53952.1"/>
    </source>
</evidence>